<name>A0A9P0HDB3_NEZVI</name>
<evidence type="ECO:0000313" key="1">
    <source>
        <dbReference type="EMBL" id="CAH1399707.1"/>
    </source>
</evidence>
<dbReference type="AlphaFoldDB" id="A0A9P0HDB3"/>
<accession>A0A9P0HDB3</accession>
<sequence length="109" mass="12446">MAEQCWSRPRHGQYIAPPSRRRHVLLVNMIGSSPLRAMSTRVSEQVEALSPSNEAGCIYMDPMPLNSSRNYRLHQRQLALAWESVRLSQLDPRVGKFFDLASVSFLVTF</sequence>
<proteinExistence type="predicted"/>
<keyword evidence="2" id="KW-1185">Reference proteome</keyword>
<dbReference type="Proteomes" id="UP001152798">
    <property type="component" value="Chromosome 4"/>
</dbReference>
<protein>
    <submittedName>
        <fullName evidence="1">Uncharacterized protein</fullName>
    </submittedName>
</protein>
<gene>
    <name evidence="1" type="ORF">NEZAVI_LOCUS9106</name>
</gene>
<organism evidence="1 2">
    <name type="scientific">Nezara viridula</name>
    <name type="common">Southern green stink bug</name>
    <name type="synonym">Cimex viridulus</name>
    <dbReference type="NCBI Taxonomy" id="85310"/>
    <lineage>
        <taxon>Eukaryota</taxon>
        <taxon>Metazoa</taxon>
        <taxon>Ecdysozoa</taxon>
        <taxon>Arthropoda</taxon>
        <taxon>Hexapoda</taxon>
        <taxon>Insecta</taxon>
        <taxon>Pterygota</taxon>
        <taxon>Neoptera</taxon>
        <taxon>Paraneoptera</taxon>
        <taxon>Hemiptera</taxon>
        <taxon>Heteroptera</taxon>
        <taxon>Panheteroptera</taxon>
        <taxon>Pentatomomorpha</taxon>
        <taxon>Pentatomoidea</taxon>
        <taxon>Pentatomidae</taxon>
        <taxon>Pentatominae</taxon>
        <taxon>Nezara</taxon>
    </lineage>
</organism>
<dbReference type="EMBL" id="OV725080">
    <property type="protein sequence ID" value="CAH1399707.1"/>
    <property type="molecule type" value="Genomic_DNA"/>
</dbReference>
<evidence type="ECO:0000313" key="2">
    <source>
        <dbReference type="Proteomes" id="UP001152798"/>
    </source>
</evidence>
<reference evidence="1" key="1">
    <citation type="submission" date="2022-01" db="EMBL/GenBank/DDBJ databases">
        <authorList>
            <person name="King R."/>
        </authorList>
    </citation>
    <scope>NUCLEOTIDE SEQUENCE</scope>
</reference>